<keyword evidence="3" id="KW-1185">Reference proteome</keyword>
<comment type="caution">
    <text evidence="2">The sequence shown here is derived from an EMBL/GenBank/DDBJ whole genome shotgun (WGS) entry which is preliminary data.</text>
</comment>
<evidence type="ECO:0000313" key="2">
    <source>
        <dbReference type="EMBL" id="MBY5957788.1"/>
    </source>
</evidence>
<accession>A0A953HNG6</accession>
<dbReference type="EMBL" id="JAHVHU010000006">
    <property type="protein sequence ID" value="MBY5957788.1"/>
    <property type="molecule type" value="Genomic_DNA"/>
</dbReference>
<protein>
    <submittedName>
        <fullName evidence="2">Uncharacterized protein</fullName>
    </submittedName>
</protein>
<feature type="transmembrane region" description="Helical" evidence="1">
    <location>
        <begin position="38"/>
        <end position="59"/>
    </location>
</feature>
<dbReference type="RefSeq" id="WP_222579310.1">
    <property type="nucleotide sequence ID" value="NZ_JAHVHU010000006.1"/>
</dbReference>
<reference evidence="2" key="1">
    <citation type="submission" date="2021-06" db="EMBL/GenBank/DDBJ databases">
        <title>44 bacteria genomes isolated from Dapeng, Shenzhen.</title>
        <authorList>
            <person name="Zheng W."/>
            <person name="Yu S."/>
            <person name="Huang Y."/>
        </authorList>
    </citation>
    <scope>NUCLEOTIDE SEQUENCE</scope>
    <source>
        <strain evidence="2">DP5N28-2</strain>
    </source>
</reference>
<feature type="transmembrane region" description="Helical" evidence="1">
    <location>
        <begin position="12"/>
        <end position="32"/>
    </location>
</feature>
<dbReference type="Proteomes" id="UP000753961">
    <property type="component" value="Unassembled WGS sequence"/>
</dbReference>
<evidence type="ECO:0000256" key="1">
    <source>
        <dbReference type="SAM" id="Phobius"/>
    </source>
</evidence>
<sequence length="60" mass="6079">MKKLTEKNLRNTSAGSNALAGIGGFTCAMMAIALASPFALAGVAMWGPTCFGSMIGIIVD</sequence>
<keyword evidence="1" id="KW-0812">Transmembrane</keyword>
<proteinExistence type="predicted"/>
<organism evidence="2 3">
    <name type="scientific">Membranihabitans marinus</name>
    <dbReference type="NCBI Taxonomy" id="1227546"/>
    <lineage>
        <taxon>Bacteria</taxon>
        <taxon>Pseudomonadati</taxon>
        <taxon>Bacteroidota</taxon>
        <taxon>Saprospiria</taxon>
        <taxon>Saprospirales</taxon>
        <taxon>Saprospiraceae</taxon>
        <taxon>Membranihabitans</taxon>
    </lineage>
</organism>
<keyword evidence="1" id="KW-1133">Transmembrane helix</keyword>
<gene>
    <name evidence="2" type="ORF">KUV50_06585</name>
</gene>
<keyword evidence="1" id="KW-0472">Membrane</keyword>
<dbReference type="AlphaFoldDB" id="A0A953HNG6"/>
<evidence type="ECO:0000313" key="3">
    <source>
        <dbReference type="Proteomes" id="UP000753961"/>
    </source>
</evidence>
<name>A0A953HNG6_9BACT</name>